<gene>
    <name evidence="3" type="ORF">Prum_069110</name>
</gene>
<protein>
    <submittedName>
        <fullName evidence="3">Uncharacterized protein</fullName>
    </submittedName>
</protein>
<keyword evidence="4" id="KW-1185">Reference proteome</keyword>
<proteinExistence type="predicted"/>
<keyword evidence="2" id="KW-0472">Membrane</keyword>
<dbReference type="Proteomes" id="UP000482960">
    <property type="component" value="Unassembled WGS sequence"/>
</dbReference>
<keyword evidence="2" id="KW-1133">Transmembrane helix</keyword>
<organism evidence="3 4">
    <name type="scientific">Phytohabitans rumicis</name>
    <dbReference type="NCBI Taxonomy" id="1076125"/>
    <lineage>
        <taxon>Bacteria</taxon>
        <taxon>Bacillati</taxon>
        <taxon>Actinomycetota</taxon>
        <taxon>Actinomycetes</taxon>
        <taxon>Micromonosporales</taxon>
        <taxon>Micromonosporaceae</taxon>
    </lineage>
</organism>
<accession>A0A6V8LF78</accession>
<reference evidence="3 4" key="1">
    <citation type="submission" date="2020-03" db="EMBL/GenBank/DDBJ databases">
        <title>Whole genome shotgun sequence of Phytohabitans rumicis NBRC 108638.</title>
        <authorList>
            <person name="Komaki H."/>
            <person name="Tamura T."/>
        </authorList>
    </citation>
    <scope>NUCLEOTIDE SEQUENCE [LARGE SCALE GENOMIC DNA]</scope>
    <source>
        <strain evidence="3 4">NBRC 108638</strain>
    </source>
</reference>
<evidence type="ECO:0000256" key="1">
    <source>
        <dbReference type="SAM" id="MobiDB-lite"/>
    </source>
</evidence>
<dbReference type="EMBL" id="BLPG01000001">
    <property type="protein sequence ID" value="GFJ93269.1"/>
    <property type="molecule type" value="Genomic_DNA"/>
</dbReference>
<keyword evidence="2" id="KW-0812">Transmembrane</keyword>
<sequence length="443" mass="47195">MLDPEADTVIAGADPTGALRAAPRDGTDELAASGTRSAGNGLVARARGIAGSVVDGFAVVAFLVFAGPGRREALHADADRIAEQWRTEWGPSAAQSVAVCQPDRTQAVTGNDVGRRAPAQTRQPSATRPGAGRSRRGTGRGRLGRTVLIGLAILILVSVAVGDAATSPSRTDGALSPQDGEFLGHVHGYGLPDGFPQRMATFDARRFCSELTFEYWGPDGAFWPEAGHAHYFGRYRDMRAIWLAATRTYCRPFQRSVHGVYEERGKPVYGGSFDGASGQPLPYDYPEGGLCLSRYNNWADFGKVDEHHSGNVIERHSSDRVIRMGQWTTGLGSTRSRFPHLRRVTAGDLPAAVPLPLLGAGAPAVQIGLPSIAVGDGVRRRDGPRSRCQTIMRVVARAPVNSAGVALETGARVVLKHVAKHGYGDFAADQGPRTAVYRRVAAT</sequence>
<evidence type="ECO:0000313" key="3">
    <source>
        <dbReference type="EMBL" id="GFJ93269.1"/>
    </source>
</evidence>
<comment type="caution">
    <text evidence="3">The sequence shown here is derived from an EMBL/GenBank/DDBJ whole genome shotgun (WGS) entry which is preliminary data.</text>
</comment>
<name>A0A6V8LF78_9ACTN</name>
<feature type="region of interest" description="Disordered" evidence="1">
    <location>
        <begin position="108"/>
        <end position="141"/>
    </location>
</feature>
<dbReference type="RefSeq" id="WP_173079936.1">
    <property type="nucleotide sequence ID" value="NZ_BAABJB010000053.1"/>
</dbReference>
<dbReference type="AlphaFoldDB" id="A0A6V8LF78"/>
<evidence type="ECO:0000256" key="2">
    <source>
        <dbReference type="SAM" id="Phobius"/>
    </source>
</evidence>
<feature type="transmembrane region" description="Helical" evidence="2">
    <location>
        <begin position="143"/>
        <end position="161"/>
    </location>
</feature>
<reference evidence="3 4" key="2">
    <citation type="submission" date="2020-03" db="EMBL/GenBank/DDBJ databases">
        <authorList>
            <person name="Ichikawa N."/>
            <person name="Kimura A."/>
            <person name="Kitahashi Y."/>
            <person name="Uohara A."/>
        </authorList>
    </citation>
    <scope>NUCLEOTIDE SEQUENCE [LARGE SCALE GENOMIC DNA]</scope>
    <source>
        <strain evidence="3 4">NBRC 108638</strain>
    </source>
</reference>
<evidence type="ECO:0000313" key="4">
    <source>
        <dbReference type="Proteomes" id="UP000482960"/>
    </source>
</evidence>